<reference evidence="1" key="1">
    <citation type="journal article" date="2014" name="Int. J. Syst. Evol. Microbiol.">
        <title>Complete genome sequence of Corynebacterium casei LMG S-19264T (=DSM 44701T), isolated from a smear-ripened cheese.</title>
        <authorList>
            <consortium name="US DOE Joint Genome Institute (JGI-PGF)"/>
            <person name="Walter F."/>
            <person name="Albersmeier A."/>
            <person name="Kalinowski J."/>
            <person name="Ruckert C."/>
        </authorList>
    </citation>
    <scope>NUCLEOTIDE SEQUENCE</scope>
    <source>
        <strain evidence="1">CGMCC 1.15425</strain>
    </source>
</reference>
<protein>
    <submittedName>
        <fullName evidence="1">Uncharacterized protein</fullName>
    </submittedName>
</protein>
<dbReference type="EMBL" id="BMIY01000007">
    <property type="protein sequence ID" value="GFZ76004.1"/>
    <property type="molecule type" value="Genomic_DNA"/>
</dbReference>
<proteinExistence type="predicted"/>
<organism evidence="1 2">
    <name type="scientific">Pseudohongiella nitratireducens</name>
    <dbReference type="NCBI Taxonomy" id="1768907"/>
    <lineage>
        <taxon>Bacteria</taxon>
        <taxon>Pseudomonadati</taxon>
        <taxon>Pseudomonadota</taxon>
        <taxon>Gammaproteobacteria</taxon>
        <taxon>Pseudomonadales</taxon>
        <taxon>Pseudohongiellaceae</taxon>
        <taxon>Pseudohongiella</taxon>
    </lineage>
</organism>
<accession>A0A916VIE4</accession>
<name>A0A916VIE4_9GAMM</name>
<keyword evidence="2" id="KW-1185">Reference proteome</keyword>
<sequence>MIGIQLDGDGYSLVGKRSPGRWRPFRQSGSGSFHCEVGVSESDLPAVSKCLLSLIGPENKASLCLGPGLVKRFEFTVPAEFSAINVYTWVEQNLESWMGEAPADCYFDYVPATKDNRTDFVLYSAERSSVDQCLMPLRNAHLSITRLEVAEQTLPRLFSDLVWRDIMLADIGARDTHIYTISAGCCQWLGAIRSPLPNRPEHEAVEIFQAGLQRLIVSHNRSPATLVLAGVVAVATALSHWLQPMLPGTDIRLVQEVSGIPGEALLATSAVLG</sequence>
<dbReference type="AlphaFoldDB" id="A0A916VIE4"/>
<evidence type="ECO:0000313" key="2">
    <source>
        <dbReference type="Proteomes" id="UP000627715"/>
    </source>
</evidence>
<dbReference type="Proteomes" id="UP000627715">
    <property type="component" value="Unassembled WGS sequence"/>
</dbReference>
<evidence type="ECO:0000313" key="1">
    <source>
        <dbReference type="EMBL" id="GFZ76004.1"/>
    </source>
</evidence>
<comment type="caution">
    <text evidence="1">The sequence shown here is derived from an EMBL/GenBank/DDBJ whole genome shotgun (WGS) entry which is preliminary data.</text>
</comment>
<dbReference type="RefSeq" id="WP_068810899.1">
    <property type="nucleotide sequence ID" value="NZ_BMIY01000007.1"/>
</dbReference>
<reference evidence="1" key="2">
    <citation type="submission" date="2020-09" db="EMBL/GenBank/DDBJ databases">
        <authorList>
            <person name="Sun Q."/>
            <person name="Zhou Y."/>
        </authorList>
    </citation>
    <scope>NUCLEOTIDE SEQUENCE</scope>
    <source>
        <strain evidence="1">CGMCC 1.15425</strain>
    </source>
</reference>
<gene>
    <name evidence="1" type="ORF">GCM10011403_18510</name>
</gene>